<evidence type="ECO:0000256" key="6">
    <source>
        <dbReference type="ARBA" id="ARBA00022801"/>
    </source>
</evidence>
<dbReference type="InterPro" id="IPR012337">
    <property type="entry name" value="RNaseH-like_sf"/>
</dbReference>
<evidence type="ECO:0000256" key="2">
    <source>
        <dbReference type="ARBA" id="ARBA00010489"/>
    </source>
</evidence>
<evidence type="ECO:0000259" key="11">
    <source>
        <dbReference type="SMART" id="SM00479"/>
    </source>
</evidence>
<comment type="function">
    <text evidence="9">Exoribonuclease involved in ribosome biosynthesis. Involved in the processing of ITS1, the internal transcribed spacer localized between the 18S and 5.8S rRNAs.</text>
</comment>
<dbReference type="AlphaFoldDB" id="A0A3G2S813"/>
<dbReference type="GO" id="GO:0005634">
    <property type="term" value="C:nucleus"/>
    <property type="evidence" value="ECO:0007669"/>
    <property type="project" value="UniProtKB-SubCell"/>
</dbReference>
<evidence type="ECO:0000256" key="9">
    <source>
        <dbReference type="ARBA" id="ARBA00025599"/>
    </source>
</evidence>
<proteinExistence type="inferred from homology"/>
<dbReference type="EMBL" id="CP033152">
    <property type="protein sequence ID" value="AYO44006.1"/>
    <property type="molecule type" value="Genomic_DNA"/>
</dbReference>
<comment type="similarity">
    <text evidence="2">Belongs to the REXO4 family.</text>
</comment>
<dbReference type="GO" id="GO:0006364">
    <property type="term" value="P:rRNA processing"/>
    <property type="evidence" value="ECO:0007669"/>
    <property type="project" value="UniProtKB-KW"/>
</dbReference>
<keyword evidence="7 12" id="KW-0269">Exonuclease</keyword>
<feature type="domain" description="Exonuclease" evidence="11">
    <location>
        <begin position="93"/>
        <end position="256"/>
    </location>
</feature>
<evidence type="ECO:0000256" key="7">
    <source>
        <dbReference type="ARBA" id="ARBA00022839"/>
    </source>
</evidence>
<dbReference type="GO" id="GO:0000027">
    <property type="term" value="P:ribosomal large subunit assembly"/>
    <property type="evidence" value="ECO:0007669"/>
    <property type="project" value="TreeGrafter"/>
</dbReference>
<dbReference type="OrthoDB" id="8191639at2759"/>
<dbReference type="VEuPathDB" id="FungiDB:DNF11_3056"/>
<organism evidence="12 13">
    <name type="scientific">Malassezia restricta (strain ATCC 96810 / NBRC 103918 / CBS 7877)</name>
    <name type="common">Seborrheic dermatitis infection agent</name>
    <dbReference type="NCBI Taxonomy" id="425264"/>
    <lineage>
        <taxon>Eukaryota</taxon>
        <taxon>Fungi</taxon>
        <taxon>Dikarya</taxon>
        <taxon>Basidiomycota</taxon>
        <taxon>Ustilaginomycotina</taxon>
        <taxon>Malasseziomycetes</taxon>
        <taxon>Malasseziales</taxon>
        <taxon>Malasseziaceae</taxon>
        <taxon>Malassezia</taxon>
    </lineage>
</organism>
<feature type="region of interest" description="Disordered" evidence="10">
    <location>
        <begin position="265"/>
        <end position="290"/>
    </location>
</feature>
<dbReference type="Pfam" id="PF00929">
    <property type="entry name" value="RNase_T"/>
    <property type="match status" value="1"/>
</dbReference>
<keyword evidence="6 12" id="KW-0378">Hydrolase</keyword>
<dbReference type="PANTHER" id="PTHR12801">
    <property type="entry name" value="RNA EXONUCLEASE REXO1 / RECO3 FAMILY MEMBER-RELATED"/>
    <property type="match status" value="1"/>
</dbReference>
<keyword evidence="13" id="KW-1185">Reference proteome</keyword>
<feature type="region of interest" description="Disordered" evidence="10">
    <location>
        <begin position="1"/>
        <end position="30"/>
    </location>
</feature>
<dbReference type="InterPro" id="IPR037431">
    <property type="entry name" value="REX4_DEDDh_dom"/>
</dbReference>
<feature type="compositionally biased region" description="Basic residues" evidence="10">
    <location>
        <begin position="21"/>
        <end position="30"/>
    </location>
</feature>
<dbReference type="Gene3D" id="3.30.420.10">
    <property type="entry name" value="Ribonuclease H-like superfamily/Ribonuclease H"/>
    <property type="match status" value="1"/>
</dbReference>
<dbReference type="Proteomes" id="UP000269793">
    <property type="component" value="Chromosome V"/>
</dbReference>
<keyword evidence="8" id="KW-0539">Nucleus</keyword>
<dbReference type="STRING" id="425264.A0A3G2S813"/>
<name>A0A3G2S813_MALR7</name>
<dbReference type="GO" id="GO:0003676">
    <property type="term" value="F:nucleic acid binding"/>
    <property type="evidence" value="ECO:0007669"/>
    <property type="project" value="InterPro"/>
</dbReference>
<dbReference type="InterPro" id="IPR013520">
    <property type="entry name" value="Ribonucl_H"/>
</dbReference>
<dbReference type="FunFam" id="3.30.420.10:FF:000007">
    <property type="entry name" value="Interferon-stimulated exonuclease gene 20"/>
    <property type="match status" value="1"/>
</dbReference>
<comment type="subcellular location">
    <subcellularLocation>
        <location evidence="1">Nucleus</location>
    </subcellularLocation>
</comment>
<accession>A0A3G2S813</accession>
<sequence length="290" mass="31861">MTADAPAGSHWKALQQQMQGPRKKRSTRSLHAKAEVVSTSATDALPWFAEDLAPGDLALAMSEAPSAATAEARKRQVLGEPYNPAPAKREPGHYLAIDCEMVGVGPRGTGSHLARVSIVNWYGHVVLDTFVRPRERVTDFRTWVSGVRPSDLKHAPPLAEVQARVAELIKGRVLVGHAIHNDLKALLLSHPRHKIRDTSTFQPLRELAGNKQPGLRTLARLVLDIEIQAKHAAHSPVEDAQATMAVFRTQKAAWDASLGIGVKKHDAPRRTPSLRRPKSTEGWWEEEAAH</sequence>
<dbReference type="GO" id="GO:0008408">
    <property type="term" value="F:3'-5' exonuclease activity"/>
    <property type="evidence" value="ECO:0007669"/>
    <property type="project" value="InterPro"/>
</dbReference>
<dbReference type="PANTHER" id="PTHR12801:SF45">
    <property type="entry name" value="RNA EXONUCLEASE 4"/>
    <property type="match status" value="1"/>
</dbReference>
<evidence type="ECO:0000256" key="8">
    <source>
        <dbReference type="ARBA" id="ARBA00023242"/>
    </source>
</evidence>
<evidence type="ECO:0000256" key="4">
    <source>
        <dbReference type="ARBA" id="ARBA00022552"/>
    </source>
</evidence>
<reference evidence="12 13" key="1">
    <citation type="submission" date="2018-10" db="EMBL/GenBank/DDBJ databases">
        <title>Complete genome sequence of Malassezia restricta CBS 7877.</title>
        <authorList>
            <person name="Morand S.C."/>
            <person name="Bertignac M."/>
            <person name="Iltis A."/>
            <person name="Kolder I."/>
            <person name="Pirovano W."/>
            <person name="Jourdain R."/>
            <person name="Clavaud C."/>
        </authorList>
    </citation>
    <scope>NUCLEOTIDE SEQUENCE [LARGE SCALE GENOMIC DNA]</scope>
    <source>
        <strain evidence="12 13">CBS 7877</strain>
    </source>
</reference>
<gene>
    <name evidence="12" type="primary">REX4</name>
    <name evidence="12" type="ORF">DNF11_3056</name>
</gene>
<dbReference type="SUPFAM" id="SSF53098">
    <property type="entry name" value="Ribonuclease H-like"/>
    <property type="match status" value="1"/>
</dbReference>
<evidence type="ECO:0000256" key="10">
    <source>
        <dbReference type="SAM" id="MobiDB-lite"/>
    </source>
</evidence>
<dbReference type="SMART" id="SM00479">
    <property type="entry name" value="EXOIII"/>
    <property type="match status" value="1"/>
</dbReference>
<evidence type="ECO:0000256" key="1">
    <source>
        <dbReference type="ARBA" id="ARBA00004123"/>
    </source>
</evidence>
<keyword evidence="5" id="KW-0540">Nuclease</keyword>
<dbReference type="CDD" id="cd06144">
    <property type="entry name" value="REX4_like"/>
    <property type="match status" value="1"/>
</dbReference>
<keyword evidence="4" id="KW-0698">rRNA processing</keyword>
<evidence type="ECO:0000313" key="12">
    <source>
        <dbReference type="EMBL" id="AYO44006.1"/>
    </source>
</evidence>
<evidence type="ECO:0000313" key="13">
    <source>
        <dbReference type="Proteomes" id="UP000269793"/>
    </source>
</evidence>
<evidence type="ECO:0000256" key="3">
    <source>
        <dbReference type="ARBA" id="ARBA00016937"/>
    </source>
</evidence>
<evidence type="ECO:0000256" key="5">
    <source>
        <dbReference type="ARBA" id="ARBA00022722"/>
    </source>
</evidence>
<protein>
    <recommendedName>
        <fullName evidence="3">RNA exonuclease 4</fullName>
    </recommendedName>
</protein>
<dbReference type="InterPro" id="IPR036397">
    <property type="entry name" value="RNaseH_sf"/>
</dbReference>
<dbReference type="InterPro" id="IPR047021">
    <property type="entry name" value="REXO1/3/4-like"/>
</dbReference>